<gene>
    <name evidence="1" type="ORF">BQ8482_340018</name>
</gene>
<reference evidence="2" key="1">
    <citation type="submission" date="2016-12" db="EMBL/GenBank/DDBJ databases">
        <authorList>
            <person name="Brunel B."/>
        </authorList>
    </citation>
    <scope>NUCLEOTIDE SEQUENCE [LARGE SCALE GENOMIC DNA]</scope>
</reference>
<evidence type="ECO:0000313" key="1">
    <source>
        <dbReference type="EMBL" id="SJM33122.1"/>
    </source>
</evidence>
<dbReference type="EMBL" id="FUIG01000042">
    <property type="protein sequence ID" value="SJM33122.1"/>
    <property type="molecule type" value="Genomic_DNA"/>
</dbReference>
<sequence>MHASPEKQSPDGSNIRAAQNIKGLAGAFDSHQTNHKSGYLTTIDTPHQAHIDWLLKHGVAVAAMVNPLPILLARGERATDGRFEDVDTGPRWFVFEEAEDVVFWQPRTGQLATSMGRAFALGEDAIYNPGTFAFDNHLNIFADPLEWLRARRDGCIVLDWTRAFDRLRDCPRISVAEEVLLQYRRHMKPPHMPDVYVLASRRVAA</sequence>
<dbReference type="Proteomes" id="UP000245698">
    <property type="component" value="Unassembled WGS sequence"/>
</dbReference>
<dbReference type="AlphaFoldDB" id="A0A2P9APW5"/>
<accession>A0A2P9APW5</accession>
<name>A0A2P9APW5_9HYPH</name>
<evidence type="ECO:0000313" key="2">
    <source>
        <dbReference type="Proteomes" id="UP000245698"/>
    </source>
</evidence>
<keyword evidence="2" id="KW-1185">Reference proteome</keyword>
<organism evidence="1 2">
    <name type="scientific">Mesorhizobium delmotii</name>
    <dbReference type="NCBI Taxonomy" id="1631247"/>
    <lineage>
        <taxon>Bacteria</taxon>
        <taxon>Pseudomonadati</taxon>
        <taxon>Pseudomonadota</taxon>
        <taxon>Alphaproteobacteria</taxon>
        <taxon>Hyphomicrobiales</taxon>
        <taxon>Phyllobacteriaceae</taxon>
        <taxon>Mesorhizobium</taxon>
    </lineage>
</organism>
<proteinExistence type="predicted"/>
<protein>
    <submittedName>
        <fullName evidence="1">Uncharacterized protein</fullName>
    </submittedName>
</protein>